<name>A0ABR2KY43_9EUKA</name>
<organism evidence="1 2">
    <name type="scientific">Tritrichomonas musculus</name>
    <dbReference type="NCBI Taxonomy" id="1915356"/>
    <lineage>
        <taxon>Eukaryota</taxon>
        <taxon>Metamonada</taxon>
        <taxon>Parabasalia</taxon>
        <taxon>Tritrichomonadida</taxon>
        <taxon>Tritrichomonadidae</taxon>
        <taxon>Tritrichomonas</taxon>
    </lineage>
</organism>
<dbReference type="Proteomes" id="UP001470230">
    <property type="component" value="Unassembled WGS sequence"/>
</dbReference>
<evidence type="ECO:0000313" key="1">
    <source>
        <dbReference type="EMBL" id="KAK8896036.1"/>
    </source>
</evidence>
<evidence type="ECO:0000313" key="2">
    <source>
        <dbReference type="Proteomes" id="UP001470230"/>
    </source>
</evidence>
<reference evidence="1 2" key="1">
    <citation type="submission" date="2024-04" db="EMBL/GenBank/DDBJ databases">
        <title>Tritrichomonas musculus Genome.</title>
        <authorList>
            <person name="Alves-Ferreira E."/>
            <person name="Grigg M."/>
            <person name="Lorenzi H."/>
            <person name="Galac M."/>
        </authorList>
    </citation>
    <scope>NUCLEOTIDE SEQUENCE [LARGE SCALE GENOMIC DNA]</scope>
    <source>
        <strain evidence="1 2">EAF2021</strain>
    </source>
</reference>
<proteinExistence type="predicted"/>
<comment type="caution">
    <text evidence="1">The sequence shown here is derived from an EMBL/GenBank/DDBJ whole genome shotgun (WGS) entry which is preliminary data.</text>
</comment>
<dbReference type="EMBL" id="JAPFFF010000002">
    <property type="protein sequence ID" value="KAK8896036.1"/>
    <property type="molecule type" value="Genomic_DNA"/>
</dbReference>
<keyword evidence="2" id="KW-1185">Reference proteome</keyword>
<gene>
    <name evidence="1" type="ORF">M9Y10_013924</name>
</gene>
<accession>A0ABR2KY43</accession>
<protein>
    <submittedName>
        <fullName evidence="1">Uncharacterized protein</fullName>
    </submittedName>
</protein>
<sequence length="380" mass="43336">MKRINTNDSIFQQMKFKLIIPVDPLKCSENLEQCPTRNWGVPGEILYFYILTSSTILQLDSLSFSIFVNKKQAPSSRSTLSYSEAFPSTHKSLDICETRTLHEFNIKNAPFRIPDGRAVYPLSVRIPITMTTPFNIDIFLPRTQVPVLRAEMVPLIPFDISVLQRSTSISTIIHYNILATLRSTSVKKVQIDDADVEFDTKPPHNNEDIISNIQIVKPCQKFVKCKVQSDDQFSVLFSFIPLSEIGALMLSNLALRFLITWRYENLSYTTVWESKFENASLGITLLVHPVTAQLMNSTSIPMKISNFKDEKRNIEIFFDNGPLQPVMEKFKVSEIEPNSSITVNIGVLPLSVGYHQLKFWAEENGERIEPLFPTYISVTE</sequence>